<dbReference type="PANTHER" id="PTHR21137">
    <property type="entry name" value="ODORANT RECEPTOR"/>
    <property type="match status" value="1"/>
</dbReference>
<keyword evidence="2" id="KW-0716">Sensory transduction</keyword>
<reference evidence="12" key="1">
    <citation type="submission" date="2025-08" db="UniProtKB">
        <authorList>
            <consortium name="RefSeq"/>
        </authorList>
    </citation>
    <scope>IDENTIFICATION</scope>
    <source>
        <tissue evidence="12">Whole body</tissue>
    </source>
</reference>
<evidence type="ECO:0000256" key="1">
    <source>
        <dbReference type="ARBA" id="ARBA00004141"/>
    </source>
</evidence>
<evidence type="ECO:0000313" key="11">
    <source>
        <dbReference type="Proteomes" id="UP001652626"/>
    </source>
</evidence>
<keyword evidence="4" id="KW-0552">Olfaction</keyword>
<dbReference type="Proteomes" id="UP001652626">
    <property type="component" value="Chromosome 23"/>
</dbReference>
<dbReference type="GeneID" id="113397667"/>
<dbReference type="PANTHER" id="PTHR21137:SF44">
    <property type="entry name" value="ODORANT RECEPTOR 13A-RELATED"/>
    <property type="match status" value="1"/>
</dbReference>
<keyword evidence="8" id="KW-0807">Transducer</keyword>
<dbReference type="GO" id="GO:0004984">
    <property type="term" value="F:olfactory receptor activity"/>
    <property type="evidence" value="ECO:0007669"/>
    <property type="project" value="InterPro"/>
</dbReference>
<proteinExistence type="predicted"/>
<evidence type="ECO:0000256" key="6">
    <source>
        <dbReference type="ARBA" id="ARBA00023136"/>
    </source>
</evidence>
<keyword evidence="6 9" id="KW-0472">Membrane</keyword>
<dbReference type="Pfam" id="PF02949">
    <property type="entry name" value="7tm_6"/>
    <property type="match status" value="1"/>
</dbReference>
<accession>A0A8B8I4G2</accession>
<evidence type="ECO:0000256" key="9">
    <source>
        <dbReference type="SAM" id="Phobius"/>
    </source>
</evidence>
<dbReference type="GO" id="GO:0007165">
    <property type="term" value="P:signal transduction"/>
    <property type="evidence" value="ECO:0007669"/>
    <property type="project" value="UniProtKB-KW"/>
</dbReference>
<evidence type="ECO:0000256" key="4">
    <source>
        <dbReference type="ARBA" id="ARBA00022725"/>
    </source>
</evidence>
<keyword evidence="11" id="KW-1185">Reference proteome</keyword>
<evidence type="ECO:0000313" key="12">
    <source>
        <dbReference type="RefSeq" id="XP_026491875.2"/>
    </source>
</evidence>
<sequence>MFFIILATIVLVNICSADHLLYVCCTHLRVQFRLLQYDLSNIVKKNNFLSNHDLGLVEGELVELIKWHQALIRLSNNLEIIYSKSILYNFVSSSVLICLTGFNVVAIQNVAFAIMFLVFLTASLLQIYLLCFFGDLLMKSSMEVRDAVYNCKWYYLNAKIRKNLIIVNSRTQEPCKLTAFGFSDVNRRAFMSILSSSWSYFALLKTIYNPAKN</sequence>
<organism evidence="11 12">
    <name type="scientific">Vanessa tameamea</name>
    <name type="common">Kamehameha butterfly</name>
    <dbReference type="NCBI Taxonomy" id="334116"/>
    <lineage>
        <taxon>Eukaryota</taxon>
        <taxon>Metazoa</taxon>
        <taxon>Ecdysozoa</taxon>
        <taxon>Arthropoda</taxon>
        <taxon>Hexapoda</taxon>
        <taxon>Insecta</taxon>
        <taxon>Pterygota</taxon>
        <taxon>Neoptera</taxon>
        <taxon>Endopterygota</taxon>
        <taxon>Lepidoptera</taxon>
        <taxon>Glossata</taxon>
        <taxon>Ditrysia</taxon>
        <taxon>Papilionoidea</taxon>
        <taxon>Nymphalidae</taxon>
        <taxon>Nymphalinae</taxon>
        <taxon>Vanessa</taxon>
    </lineage>
</organism>
<evidence type="ECO:0000256" key="8">
    <source>
        <dbReference type="ARBA" id="ARBA00023224"/>
    </source>
</evidence>
<feature type="signal peptide" evidence="10">
    <location>
        <begin position="1"/>
        <end position="17"/>
    </location>
</feature>
<dbReference type="OrthoDB" id="8185860at2759"/>
<dbReference type="GO" id="GO:0005886">
    <property type="term" value="C:plasma membrane"/>
    <property type="evidence" value="ECO:0007669"/>
    <property type="project" value="UniProtKB-SubCell"/>
</dbReference>
<dbReference type="GO" id="GO:0005549">
    <property type="term" value="F:odorant binding"/>
    <property type="evidence" value="ECO:0007669"/>
    <property type="project" value="InterPro"/>
</dbReference>
<feature type="chain" id="PRO_5046096698" evidence="10">
    <location>
        <begin position="18"/>
        <end position="213"/>
    </location>
</feature>
<evidence type="ECO:0000256" key="10">
    <source>
        <dbReference type="SAM" id="SignalP"/>
    </source>
</evidence>
<dbReference type="RefSeq" id="XP_026491875.2">
    <property type="nucleotide sequence ID" value="XM_026636090.2"/>
</dbReference>
<dbReference type="InterPro" id="IPR004117">
    <property type="entry name" value="7tm6_olfct_rcpt"/>
</dbReference>
<dbReference type="AlphaFoldDB" id="A0A8B8I4G2"/>
<feature type="transmembrane region" description="Helical" evidence="9">
    <location>
        <begin position="110"/>
        <end position="133"/>
    </location>
</feature>
<keyword evidence="7" id="KW-0675">Receptor</keyword>
<keyword evidence="10" id="KW-0732">Signal</keyword>
<name>A0A8B8I4G2_VANTA</name>
<keyword evidence="5 9" id="KW-1133">Transmembrane helix</keyword>
<protein>
    <submittedName>
        <fullName evidence="12">Odorant receptor 4-like</fullName>
    </submittedName>
</protein>
<evidence type="ECO:0000256" key="5">
    <source>
        <dbReference type="ARBA" id="ARBA00022989"/>
    </source>
</evidence>
<keyword evidence="3 9" id="KW-0812">Transmembrane</keyword>
<evidence type="ECO:0000256" key="3">
    <source>
        <dbReference type="ARBA" id="ARBA00022692"/>
    </source>
</evidence>
<gene>
    <name evidence="12" type="primary">LOC113397667</name>
</gene>
<comment type="subcellular location">
    <subcellularLocation>
        <location evidence="1">Membrane</location>
        <topology evidence="1">Multi-pass membrane protein</topology>
    </subcellularLocation>
</comment>
<dbReference type="OMA" id="LFLFCAM"/>
<evidence type="ECO:0000256" key="2">
    <source>
        <dbReference type="ARBA" id="ARBA00022606"/>
    </source>
</evidence>
<evidence type="ECO:0000256" key="7">
    <source>
        <dbReference type="ARBA" id="ARBA00023170"/>
    </source>
</evidence>